<proteinExistence type="evidence at transcript level"/>
<keyword evidence="2" id="KW-0364">Heterocyst</keyword>
<reference evidence="6" key="1">
    <citation type="journal article" date="2020" name="ISME J.">
        <title>Comparative genomics reveals insights into cyanobacterial evolution and habitat adaptation.</title>
        <authorList>
            <person name="Chen M.Y."/>
            <person name="Teng W.K."/>
            <person name="Zhao L."/>
            <person name="Hu C.X."/>
            <person name="Zhou Y.K."/>
            <person name="Han B.P."/>
            <person name="Song L.R."/>
            <person name="Shu W.S."/>
        </authorList>
    </citation>
    <scope>NUCLEOTIDE SEQUENCE [LARGE SCALE GENOMIC DNA]</scope>
    <source>
        <strain evidence="6">FACHB-251</strain>
    </source>
</reference>
<dbReference type="InterPro" id="IPR050595">
    <property type="entry name" value="Bact_response_regulator"/>
</dbReference>
<protein>
    <recommendedName>
        <fullName evidence="2">Protein PatA</fullName>
    </recommendedName>
</protein>
<dbReference type="Proteomes" id="UP000662185">
    <property type="component" value="Unassembled WGS sequence"/>
</dbReference>
<gene>
    <name evidence="5" type="ORF">H6G06_17760</name>
</gene>
<dbReference type="InterPro" id="IPR025497">
    <property type="entry name" value="PatA-like_N"/>
</dbReference>
<dbReference type="PROSITE" id="PS50110">
    <property type="entry name" value="RESPONSE_REGULATORY"/>
    <property type="match status" value="1"/>
</dbReference>
<dbReference type="SMART" id="SM00448">
    <property type="entry name" value="REC"/>
    <property type="match status" value="1"/>
</dbReference>
<dbReference type="AlphaFoldDB" id="A0A926WLB0"/>
<evidence type="ECO:0000256" key="3">
    <source>
        <dbReference type="PROSITE-ProRule" id="PRU00169"/>
    </source>
</evidence>
<comment type="induction">
    <text evidence="2">By nitrogen starvation.</text>
</comment>
<keyword evidence="1 3" id="KW-0597">Phosphoprotein</keyword>
<dbReference type="PANTHER" id="PTHR44591:SF23">
    <property type="entry name" value="CHEY SUBFAMILY"/>
    <property type="match status" value="1"/>
</dbReference>
<comment type="subcellular location">
    <subcellularLocation>
        <location evidence="2">Cell septum</location>
    </subcellularLocation>
</comment>
<comment type="caution">
    <text evidence="5">The sequence shown here is derived from an EMBL/GenBank/DDBJ whole genome shotgun (WGS) entry which is preliminary data.</text>
</comment>
<accession>A0A926WLB0</accession>
<dbReference type="RefSeq" id="WP_190562500.1">
    <property type="nucleotide sequence ID" value="NZ_JACJQU010000011.1"/>
</dbReference>
<dbReference type="SUPFAM" id="SSF52172">
    <property type="entry name" value="CheY-like"/>
    <property type="match status" value="1"/>
</dbReference>
<feature type="domain" description="Response regulatory" evidence="4">
    <location>
        <begin position="266"/>
        <end position="382"/>
    </location>
</feature>
<dbReference type="EMBL" id="JACJQU010000011">
    <property type="protein sequence ID" value="MBD2295273.1"/>
    <property type="molecule type" value="Genomic_DNA"/>
</dbReference>
<comment type="function">
    <text evidence="2">Controls heterocyst pattern formation.</text>
</comment>
<name>A0A926WLB0_9NOST</name>
<dbReference type="GO" id="GO:0043158">
    <property type="term" value="P:heterocyst development"/>
    <property type="evidence" value="ECO:0007669"/>
    <property type="project" value="UniProtKB-KW"/>
</dbReference>
<organism evidence="5 6">
    <name type="scientific">Anabaena sphaerica FACHB-251</name>
    <dbReference type="NCBI Taxonomy" id="2692883"/>
    <lineage>
        <taxon>Bacteria</taxon>
        <taxon>Bacillati</taxon>
        <taxon>Cyanobacteriota</taxon>
        <taxon>Cyanophyceae</taxon>
        <taxon>Nostocales</taxon>
        <taxon>Nostocaceae</taxon>
        <taxon>Anabaena</taxon>
    </lineage>
</organism>
<dbReference type="InterPro" id="IPR024186">
    <property type="entry name" value="Sig_transdc_resp-reg_PatA"/>
</dbReference>
<dbReference type="Pfam" id="PF14332">
    <property type="entry name" value="DUF4388"/>
    <property type="match status" value="1"/>
</dbReference>
<dbReference type="InterPro" id="IPR001789">
    <property type="entry name" value="Sig_transdc_resp-reg_receiver"/>
</dbReference>
<evidence type="ECO:0000256" key="1">
    <source>
        <dbReference type="ARBA" id="ARBA00022553"/>
    </source>
</evidence>
<dbReference type="PANTHER" id="PTHR44591">
    <property type="entry name" value="STRESS RESPONSE REGULATOR PROTEIN 1"/>
    <property type="match status" value="1"/>
</dbReference>
<evidence type="ECO:0000313" key="6">
    <source>
        <dbReference type="Proteomes" id="UP000662185"/>
    </source>
</evidence>
<dbReference type="PIRSF" id="PIRSF005897">
    <property type="entry name" value="RR_PatA"/>
    <property type="match status" value="1"/>
</dbReference>
<dbReference type="GO" id="GO:0030428">
    <property type="term" value="C:cell septum"/>
    <property type="evidence" value="ECO:0007669"/>
    <property type="project" value="UniProtKB-SubCell"/>
</dbReference>
<dbReference type="Gene3D" id="3.40.50.2300">
    <property type="match status" value="1"/>
</dbReference>
<dbReference type="GO" id="GO:0000160">
    <property type="term" value="P:phosphorelay signal transduction system"/>
    <property type="evidence" value="ECO:0007669"/>
    <property type="project" value="UniProtKB-KW"/>
</dbReference>
<evidence type="ECO:0000259" key="4">
    <source>
        <dbReference type="PROSITE" id="PS50110"/>
    </source>
</evidence>
<dbReference type="InterPro" id="IPR011006">
    <property type="entry name" value="CheY-like_superfamily"/>
</dbReference>
<sequence>MDNYQVMESNKLIKEFNISTQFKYTGQLKVKNSQGKTWKIYYQIGKIVWATGGTHPYRRWLRNIAQHCPQIDLNNIQHYAEDILVDYWDYLLLENLFATQKIRQQQINNIVESTITEVLFDLAQQTNSSSLSFERNQEMILKSPLISTNGNMFLKQMQECWHKWLEAGLADICPYLAPVLQKPEQLKQQVSPLVYTNFQRLINGKYTLWELAVKMKQSVLSVARSLLPYIQQGIVNLIELPDAPLPTNKVSKIHQVTEENRTNSPLVACLDDSPQVCKMLERIITSHGMRFIGIQHPLQALPTLIEKKPDLIFLDLMMPVVNGYEVCNQLRRISFFAKTPVVILTSSDGVFDRVRSKVFGATEFITKPVETDKVIEIVDKYLQPALTVDNLSNLAFSY</sequence>
<keyword evidence="6" id="KW-1185">Reference proteome</keyword>
<dbReference type="Pfam" id="PF00072">
    <property type="entry name" value="Response_reg"/>
    <property type="match status" value="1"/>
</dbReference>
<evidence type="ECO:0000256" key="2">
    <source>
        <dbReference type="PIRNR" id="PIRNR005897"/>
    </source>
</evidence>
<feature type="modified residue" description="4-aspartylphosphate" evidence="3">
    <location>
        <position position="315"/>
    </location>
</feature>
<keyword evidence="2" id="KW-0902">Two-component regulatory system</keyword>
<evidence type="ECO:0000313" key="5">
    <source>
        <dbReference type="EMBL" id="MBD2295273.1"/>
    </source>
</evidence>